<keyword evidence="9" id="KW-1185">Reference proteome</keyword>
<proteinExistence type="inferred from homology"/>
<dbReference type="InterPro" id="IPR006233">
    <property type="entry name" value="Cys_b_lyase_bac"/>
</dbReference>
<keyword evidence="4" id="KW-0456">Lyase</keyword>
<keyword evidence="8" id="KW-0032">Aminotransferase</keyword>
<dbReference type="SUPFAM" id="SSF53383">
    <property type="entry name" value="PLP-dependent transferases"/>
    <property type="match status" value="1"/>
</dbReference>
<dbReference type="Gene3D" id="3.90.1150.10">
    <property type="entry name" value="Aspartate Aminotransferase, domain 1"/>
    <property type="match status" value="1"/>
</dbReference>
<dbReference type="GO" id="GO:0008483">
    <property type="term" value="F:transaminase activity"/>
    <property type="evidence" value="ECO:0007669"/>
    <property type="project" value="UniProtKB-KW"/>
</dbReference>
<dbReference type="Pfam" id="PF01053">
    <property type="entry name" value="Cys_Met_Meta_PP"/>
    <property type="match status" value="1"/>
</dbReference>
<evidence type="ECO:0000256" key="2">
    <source>
        <dbReference type="ARBA" id="ARBA00009077"/>
    </source>
</evidence>
<comment type="cofactor">
    <cofactor evidence="1 7">
        <name>pyridoxal 5'-phosphate</name>
        <dbReference type="ChEBI" id="CHEBI:597326"/>
    </cofactor>
</comment>
<keyword evidence="3 6" id="KW-0663">Pyridoxal phosphate</keyword>
<dbReference type="InterPro" id="IPR015424">
    <property type="entry name" value="PyrdxlP-dep_Trfase"/>
</dbReference>
<reference evidence="8 9" key="1">
    <citation type="submission" date="2020-05" db="EMBL/GenBank/DDBJ databases">
        <authorList>
            <person name="Niu N."/>
        </authorList>
    </citation>
    <scope>NUCLEOTIDE SEQUENCE [LARGE SCALE GENOMIC DNA]</scope>
    <source>
        <strain evidence="8 9">LMG10982</strain>
    </source>
</reference>
<dbReference type="PIRSF" id="PIRSF001434">
    <property type="entry name" value="CGS"/>
    <property type="match status" value="1"/>
</dbReference>
<dbReference type="InterPro" id="IPR015422">
    <property type="entry name" value="PyrdxlP-dep_Trfase_small"/>
</dbReference>
<evidence type="ECO:0000256" key="5">
    <source>
        <dbReference type="ARBA" id="ARBA00047517"/>
    </source>
</evidence>
<organism evidence="8 9">
    <name type="scientific">Pelistega europaea</name>
    <dbReference type="NCBI Taxonomy" id="106147"/>
    <lineage>
        <taxon>Bacteria</taxon>
        <taxon>Pseudomonadati</taxon>
        <taxon>Pseudomonadota</taxon>
        <taxon>Betaproteobacteria</taxon>
        <taxon>Burkholderiales</taxon>
        <taxon>Alcaligenaceae</taxon>
        <taxon>Pelistega</taxon>
    </lineage>
</organism>
<evidence type="ECO:0000256" key="4">
    <source>
        <dbReference type="ARBA" id="ARBA00023239"/>
    </source>
</evidence>
<dbReference type="AlphaFoldDB" id="A0A7Y4P335"/>
<dbReference type="GO" id="GO:0030170">
    <property type="term" value="F:pyridoxal phosphate binding"/>
    <property type="evidence" value="ECO:0007669"/>
    <property type="project" value="InterPro"/>
</dbReference>
<evidence type="ECO:0000256" key="3">
    <source>
        <dbReference type="ARBA" id="ARBA00022898"/>
    </source>
</evidence>
<dbReference type="GO" id="GO:0019346">
    <property type="term" value="P:transsulfuration"/>
    <property type="evidence" value="ECO:0007669"/>
    <property type="project" value="InterPro"/>
</dbReference>
<dbReference type="EMBL" id="JABGBO010000001">
    <property type="protein sequence ID" value="NOL48612.1"/>
    <property type="molecule type" value="Genomic_DNA"/>
</dbReference>
<keyword evidence="8" id="KW-0808">Transferase</keyword>
<evidence type="ECO:0000313" key="9">
    <source>
        <dbReference type="Proteomes" id="UP000541421"/>
    </source>
</evidence>
<dbReference type="Gene3D" id="3.40.640.10">
    <property type="entry name" value="Type I PLP-dependent aspartate aminotransferase-like (Major domain)"/>
    <property type="match status" value="1"/>
</dbReference>
<dbReference type="GO" id="GO:0019450">
    <property type="term" value="P:L-cysteine catabolic process to pyruvate"/>
    <property type="evidence" value="ECO:0007669"/>
    <property type="project" value="TreeGrafter"/>
</dbReference>
<evidence type="ECO:0000313" key="8">
    <source>
        <dbReference type="EMBL" id="NOL48612.1"/>
    </source>
</evidence>
<accession>A0A7Y4P335</accession>
<evidence type="ECO:0000256" key="7">
    <source>
        <dbReference type="RuleBase" id="RU362118"/>
    </source>
</evidence>
<protein>
    <submittedName>
        <fullName evidence="8">Aminotransferase class I/II-fold pyridoxal phosphate-dependent enzyme</fullName>
    </submittedName>
</protein>
<dbReference type="InterPro" id="IPR015421">
    <property type="entry name" value="PyrdxlP-dep_Trfase_major"/>
</dbReference>
<dbReference type="PANTHER" id="PTHR43500:SF1">
    <property type="entry name" value="CYSTATHIONINE BETA-LYASE-RELATED"/>
    <property type="match status" value="1"/>
</dbReference>
<dbReference type="CDD" id="cd00614">
    <property type="entry name" value="CGS_like"/>
    <property type="match status" value="1"/>
</dbReference>
<comment type="caution">
    <text evidence="8">The sequence shown here is derived from an EMBL/GenBank/DDBJ whole genome shotgun (WGS) entry which is preliminary data.</text>
</comment>
<dbReference type="GO" id="GO:0047804">
    <property type="term" value="F:cysteine-S-conjugate beta-lyase activity"/>
    <property type="evidence" value="ECO:0007669"/>
    <property type="project" value="InterPro"/>
</dbReference>
<evidence type="ECO:0000256" key="6">
    <source>
        <dbReference type="PIRSR" id="PIRSR001434-2"/>
    </source>
</evidence>
<comment type="similarity">
    <text evidence="2 7">Belongs to the trans-sulfuration enzymes family.</text>
</comment>
<comment type="catalytic activity">
    <reaction evidence="5">
        <text>L,L-cystathionine + H2O = L-homocysteine + pyruvate + NH4(+)</text>
        <dbReference type="Rhea" id="RHEA:13965"/>
        <dbReference type="ChEBI" id="CHEBI:15361"/>
        <dbReference type="ChEBI" id="CHEBI:15377"/>
        <dbReference type="ChEBI" id="CHEBI:28938"/>
        <dbReference type="ChEBI" id="CHEBI:58161"/>
        <dbReference type="ChEBI" id="CHEBI:58199"/>
    </reaction>
</comment>
<dbReference type="FunFam" id="3.40.640.10:FF:000046">
    <property type="entry name" value="Cystathionine gamma-lyase"/>
    <property type="match status" value="1"/>
</dbReference>
<evidence type="ECO:0000256" key="1">
    <source>
        <dbReference type="ARBA" id="ARBA00001933"/>
    </source>
</evidence>
<sequence length="398" mass="43888">MVMTQSLLTKLAHLGTAVCDEEHPRVPVAIPSMRTSTIRFNTWADLQETYRRNAAGERIVGYGRMGMDTHEALEQIMCELEGGIRAFLASSGLNAISMALLSLLSAGDHMLVADCVYGPVRQMDKTVLRRMNISSTFCSMRRPEEIEAHIQPNTKLIYIESPGSVLFETLDVPAIAAIAKKHNLLLVIDNTWGSGIAYRPLNLGADVSIVAMTKYVGGHSDLLMGAVVAKDDAVIKRINESQYALGFSVSADDAWLAIRGVRTIDVRMKRHAENALIFCGFLDKQPETLQIYHPAFAKDPNHALWKRDALGSNGMVSVALNLTKQQTQVLVDSLELFSIGFSWGGYESLVEMVDTDIMGVHGYWNPDFPSLLRLHVGLEAIEDLIADFEQALAKARNV</sequence>
<dbReference type="InterPro" id="IPR000277">
    <property type="entry name" value="Cys/Met-Metab_PyrdxlP-dep_enz"/>
</dbReference>
<dbReference type="PANTHER" id="PTHR43500">
    <property type="entry name" value="CYSTATHIONINE BETA-LYASE-RELATED"/>
    <property type="match status" value="1"/>
</dbReference>
<dbReference type="Proteomes" id="UP000541421">
    <property type="component" value="Unassembled WGS sequence"/>
</dbReference>
<gene>
    <name evidence="8" type="ORF">HKX40_00465</name>
</gene>
<feature type="modified residue" description="N6-(pyridoxal phosphate)lysine" evidence="6">
    <location>
        <position position="214"/>
    </location>
</feature>
<name>A0A7Y4P335_9BURK</name>